<sequence length="164" mass="17638">MMLTRPVAITGIVTTLVCGLHFISAVYVPVQGEQRVLTVPEIPALAYVLPYQPEQLQNAVAQWFVPTENTAAAATQSAELLAGFDNTVLGDTTVALLAIYQQQHPAAVLALQQVGQSVKYVRLLVGESSGDIALSQISRRDITLSYNDKQVTLKLFTPASAVTE</sequence>
<name>A0ABU8C1N5_9GAMM</name>
<protein>
    <submittedName>
        <fullName evidence="1">Uncharacterized protein</fullName>
    </submittedName>
</protein>
<comment type="caution">
    <text evidence="1">The sequence shown here is derived from an EMBL/GenBank/DDBJ whole genome shotgun (WGS) entry which is preliminary data.</text>
</comment>
<accession>A0ABU8C1N5</accession>
<proteinExistence type="predicted"/>
<dbReference type="EMBL" id="JALAAR010000001">
    <property type="protein sequence ID" value="MEH8015824.1"/>
    <property type="molecule type" value="Genomic_DNA"/>
</dbReference>
<dbReference type="RefSeq" id="WP_335734244.1">
    <property type="nucleotide sequence ID" value="NZ_JALAAR010000001.1"/>
</dbReference>
<organism evidence="1 2">
    <name type="scientific">Rheinheimera muenzenbergensis</name>
    <dbReference type="NCBI Taxonomy" id="1193628"/>
    <lineage>
        <taxon>Bacteria</taxon>
        <taxon>Pseudomonadati</taxon>
        <taxon>Pseudomonadota</taxon>
        <taxon>Gammaproteobacteria</taxon>
        <taxon>Chromatiales</taxon>
        <taxon>Chromatiaceae</taxon>
        <taxon>Rheinheimera</taxon>
    </lineage>
</organism>
<evidence type="ECO:0000313" key="2">
    <source>
        <dbReference type="Proteomes" id="UP001375382"/>
    </source>
</evidence>
<reference evidence="1 2" key="1">
    <citation type="journal article" date="2023" name="Ecotoxicol. Environ. Saf.">
        <title>Mercury remediation potential of mercury-resistant strain Rheinheimera metallidurans sp. nov. isolated from a municipal waste dumping site.</title>
        <authorList>
            <person name="Yadav V."/>
            <person name="Manjhi A."/>
            <person name="Vadakedath N."/>
        </authorList>
    </citation>
    <scope>NUCLEOTIDE SEQUENCE [LARGE SCALE GENOMIC DNA]</scope>
    <source>
        <strain evidence="1 2">E-49</strain>
    </source>
</reference>
<gene>
    <name evidence="1" type="ORF">MN202_01145</name>
</gene>
<keyword evidence="2" id="KW-1185">Reference proteome</keyword>
<dbReference type="Proteomes" id="UP001375382">
    <property type="component" value="Unassembled WGS sequence"/>
</dbReference>
<evidence type="ECO:0000313" key="1">
    <source>
        <dbReference type="EMBL" id="MEH8015824.1"/>
    </source>
</evidence>